<feature type="domain" description="HTH tetR-type" evidence="5">
    <location>
        <begin position="8"/>
        <end position="68"/>
    </location>
</feature>
<evidence type="ECO:0000313" key="7">
    <source>
        <dbReference type="Proteomes" id="UP000268033"/>
    </source>
</evidence>
<keyword evidence="2 4" id="KW-0238">DNA-binding</keyword>
<dbReference type="PRINTS" id="PR00455">
    <property type="entry name" value="HTHTETR"/>
</dbReference>
<dbReference type="InterPro" id="IPR036271">
    <property type="entry name" value="Tet_transcr_reg_TetR-rel_C_sf"/>
</dbReference>
<dbReference type="PROSITE" id="PS01081">
    <property type="entry name" value="HTH_TETR_1"/>
    <property type="match status" value="1"/>
</dbReference>
<evidence type="ECO:0000256" key="1">
    <source>
        <dbReference type="ARBA" id="ARBA00023015"/>
    </source>
</evidence>
<dbReference type="PANTHER" id="PTHR30055:SF224">
    <property type="entry name" value="TRANSCRIPTIONAL REGULATOR TETR FAMILY"/>
    <property type="match status" value="1"/>
</dbReference>
<dbReference type="STRING" id="584787.GCA_001247655_01850"/>
<evidence type="ECO:0000256" key="2">
    <source>
        <dbReference type="ARBA" id="ARBA00023125"/>
    </source>
</evidence>
<dbReference type="InterPro" id="IPR009057">
    <property type="entry name" value="Homeodomain-like_sf"/>
</dbReference>
<dbReference type="Gene3D" id="1.10.357.10">
    <property type="entry name" value="Tetracycline Repressor, domain 2"/>
    <property type="match status" value="1"/>
</dbReference>
<dbReference type="Proteomes" id="UP000268033">
    <property type="component" value="Unassembled WGS sequence"/>
</dbReference>
<evidence type="ECO:0000256" key="4">
    <source>
        <dbReference type="PROSITE-ProRule" id="PRU00335"/>
    </source>
</evidence>
<name>A0A3N1PU00_9GAMM</name>
<feature type="DNA-binding region" description="H-T-H motif" evidence="4">
    <location>
        <begin position="31"/>
        <end position="50"/>
    </location>
</feature>
<dbReference type="InterPro" id="IPR001647">
    <property type="entry name" value="HTH_TetR"/>
</dbReference>
<dbReference type="Pfam" id="PF14246">
    <property type="entry name" value="TetR_C_7"/>
    <property type="match status" value="1"/>
</dbReference>
<dbReference type="AlphaFoldDB" id="A0A3N1PU00"/>
<dbReference type="InterPro" id="IPR039536">
    <property type="entry name" value="TetR_C_Proteobacteria"/>
</dbReference>
<evidence type="ECO:0000256" key="3">
    <source>
        <dbReference type="ARBA" id="ARBA00023163"/>
    </source>
</evidence>
<dbReference type="InterPro" id="IPR023772">
    <property type="entry name" value="DNA-bd_HTH_TetR-type_CS"/>
</dbReference>
<dbReference type="GO" id="GO:0003700">
    <property type="term" value="F:DNA-binding transcription factor activity"/>
    <property type="evidence" value="ECO:0007669"/>
    <property type="project" value="TreeGrafter"/>
</dbReference>
<dbReference type="EMBL" id="RJUL01000001">
    <property type="protein sequence ID" value="ROQ30571.1"/>
    <property type="molecule type" value="Genomic_DNA"/>
</dbReference>
<dbReference type="SUPFAM" id="SSF46689">
    <property type="entry name" value="Homeodomain-like"/>
    <property type="match status" value="1"/>
</dbReference>
<dbReference type="RefSeq" id="WP_050657854.1">
    <property type="nucleotide sequence ID" value="NZ_JBLXEP010000001.1"/>
</dbReference>
<evidence type="ECO:0000259" key="5">
    <source>
        <dbReference type="PROSITE" id="PS50977"/>
    </source>
</evidence>
<dbReference type="SUPFAM" id="SSF48498">
    <property type="entry name" value="Tetracyclin repressor-like, C-terminal domain"/>
    <property type="match status" value="1"/>
</dbReference>
<dbReference type="PANTHER" id="PTHR30055">
    <property type="entry name" value="HTH-TYPE TRANSCRIPTIONAL REGULATOR RUTR"/>
    <property type="match status" value="1"/>
</dbReference>
<dbReference type="GO" id="GO:0000976">
    <property type="term" value="F:transcription cis-regulatory region binding"/>
    <property type="evidence" value="ECO:0007669"/>
    <property type="project" value="TreeGrafter"/>
</dbReference>
<organism evidence="6 7">
    <name type="scientific">Gallaecimonas pentaromativorans</name>
    <dbReference type="NCBI Taxonomy" id="584787"/>
    <lineage>
        <taxon>Bacteria</taxon>
        <taxon>Pseudomonadati</taxon>
        <taxon>Pseudomonadota</taxon>
        <taxon>Gammaproteobacteria</taxon>
        <taxon>Enterobacterales</taxon>
        <taxon>Gallaecimonadaceae</taxon>
        <taxon>Gallaecimonas</taxon>
    </lineage>
</organism>
<keyword evidence="3" id="KW-0804">Transcription</keyword>
<proteinExistence type="predicted"/>
<dbReference type="InterPro" id="IPR050109">
    <property type="entry name" value="HTH-type_TetR-like_transc_reg"/>
</dbReference>
<dbReference type="PROSITE" id="PS50977">
    <property type="entry name" value="HTH_TETR_2"/>
    <property type="match status" value="1"/>
</dbReference>
<dbReference type="OrthoDB" id="116240at2"/>
<sequence length="200" mass="22083">MTKTRQTDRKREAIITAAINEFGDNGFESTSMDKVAARAEVSKRTVYNHFPSKEILFAECLDALWQSCQTGHDNRYDPNRPLRAQLAGILGAKVAMMQDSNFMELARVAVAAGIHAPERAQAIVERIGQREQGFTHWIAAAQADGRLKAVDPHFAAQQLHGLLKAFAFWPQLTLGAPPLGESDAKALVERTLDMFLACYG</sequence>
<keyword evidence="7" id="KW-1185">Reference proteome</keyword>
<gene>
    <name evidence="6" type="ORF">EDC28_101257</name>
</gene>
<keyword evidence="1" id="KW-0805">Transcription regulation</keyword>
<dbReference type="Pfam" id="PF00440">
    <property type="entry name" value="TetR_N"/>
    <property type="match status" value="1"/>
</dbReference>
<dbReference type="FunFam" id="1.10.10.60:FF:000141">
    <property type="entry name" value="TetR family transcriptional regulator"/>
    <property type="match status" value="1"/>
</dbReference>
<evidence type="ECO:0000313" key="6">
    <source>
        <dbReference type="EMBL" id="ROQ30571.1"/>
    </source>
</evidence>
<reference evidence="6 7" key="1">
    <citation type="submission" date="2018-11" db="EMBL/GenBank/DDBJ databases">
        <title>Genomic Encyclopedia of Type Strains, Phase IV (KMG-IV): sequencing the most valuable type-strain genomes for metagenomic binning, comparative biology and taxonomic classification.</title>
        <authorList>
            <person name="Goeker M."/>
        </authorList>
    </citation>
    <scope>NUCLEOTIDE SEQUENCE [LARGE SCALE GENOMIC DNA]</scope>
    <source>
        <strain evidence="6 7">DSM 21945</strain>
    </source>
</reference>
<comment type="caution">
    <text evidence="6">The sequence shown here is derived from an EMBL/GenBank/DDBJ whole genome shotgun (WGS) entry which is preliminary data.</text>
</comment>
<dbReference type="Gene3D" id="1.10.10.60">
    <property type="entry name" value="Homeodomain-like"/>
    <property type="match status" value="1"/>
</dbReference>
<protein>
    <submittedName>
        <fullName evidence="6">TetR family transcriptional regulator</fullName>
    </submittedName>
</protein>
<accession>A0A3N1PU00</accession>